<dbReference type="GO" id="GO:0005886">
    <property type="term" value="C:plasma membrane"/>
    <property type="evidence" value="ECO:0007669"/>
    <property type="project" value="UniProtKB-SubCell"/>
</dbReference>
<gene>
    <name evidence="9" type="ORF">EDD71_12529</name>
</gene>
<feature type="signal peptide" evidence="7">
    <location>
        <begin position="1"/>
        <end position="22"/>
    </location>
</feature>
<dbReference type="PANTHER" id="PTHR34296:SF2">
    <property type="entry name" value="ABC TRANSPORTER GUANOSINE-BINDING PROTEIN NUPN"/>
    <property type="match status" value="1"/>
</dbReference>
<evidence type="ECO:0000256" key="5">
    <source>
        <dbReference type="ARBA" id="ARBA00023136"/>
    </source>
</evidence>
<evidence type="ECO:0000313" key="9">
    <source>
        <dbReference type="EMBL" id="TDT50739.1"/>
    </source>
</evidence>
<dbReference type="SUPFAM" id="SSF53822">
    <property type="entry name" value="Periplasmic binding protein-like I"/>
    <property type="match status" value="1"/>
</dbReference>
<proteinExistence type="inferred from homology"/>
<evidence type="ECO:0000256" key="2">
    <source>
        <dbReference type="ARBA" id="ARBA00008610"/>
    </source>
</evidence>
<comment type="caution">
    <text evidence="9">The sequence shown here is derived from an EMBL/GenBank/DDBJ whole genome shotgun (WGS) entry which is preliminary data.</text>
</comment>
<dbReference type="PROSITE" id="PS51257">
    <property type="entry name" value="PROKAR_LIPOPROTEIN"/>
    <property type="match status" value="1"/>
</dbReference>
<protein>
    <submittedName>
        <fullName evidence="9">Nucleoside-binding protein</fullName>
    </submittedName>
</protein>
<evidence type="ECO:0000256" key="4">
    <source>
        <dbReference type="ARBA" id="ARBA00022729"/>
    </source>
</evidence>
<evidence type="ECO:0000259" key="8">
    <source>
        <dbReference type="Pfam" id="PF02608"/>
    </source>
</evidence>
<reference evidence="9 10" key="1">
    <citation type="submission" date="2019-03" db="EMBL/GenBank/DDBJ databases">
        <title>Genomic Encyclopedia of Type Strains, Phase IV (KMG-IV): sequencing the most valuable type-strain genomes for metagenomic binning, comparative biology and taxonomic classification.</title>
        <authorList>
            <person name="Goeker M."/>
        </authorList>
    </citation>
    <scope>NUCLEOTIDE SEQUENCE [LARGE SCALE GENOMIC DNA]</scope>
    <source>
        <strain evidence="9 10">DSM 24455</strain>
    </source>
</reference>
<dbReference type="Proteomes" id="UP000295325">
    <property type="component" value="Unassembled WGS sequence"/>
</dbReference>
<feature type="domain" description="ABC transporter substrate-binding protein PnrA-like" evidence="8">
    <location>
        <begin position="47"/>
        <end position="346"/>
    </location>
</feature>
<dbReference type="RefSeq" id="WP_133629006.1">
    <property type="nucleotide sequence ID" value="NZ_SOAZ01000025.1"/>
</dbReference>
<name>A0A4R7K9J0_9CLOT</name>
<keyword evidence="5" id="KW-0472">Membrane</keyword>
<evidence type="ECO:0000256" key="1">
    <source>
        <dbReference type="ARBA" id="ARBA00004193"/>
    </source>
</evidence>
<dbReference type="Gene3D" id="3.40.50.2300">
    <property type="match status" value="2"/>
</dbReference>
<dbReference type="Pfam" id="PF02608">
    <property type="entry name" value="Bmp"/>
    <property type="match status" value="1"/>
</dbReference>
<organism evidence="9 10">
    <name type="scientific">Fonticella tunisiensis</name>
    <dbReference type="NCBI Taxonomy" id="1096341"/>
    <lineage>
        <taxon>Bacteria</taxon>
        <taxon>Bacillati</taxon>
        <taxon>Bacillota</taxon>
        <taxon>Clostridia</taxon>
        <taxon>Eubacteriales</taxon>
        <taxon>Clostridiaceae</taxon>
        <taxon>Fonticella</taxon>
    </lineage>
</organism>
<evidence type="ECO:0000256" key="6">
    <source>
        <dbReference type="ARBA" id="ARBA00023288"/>
    </source>
</evidence>
<comment type="subcellular location">
    <subcellularLocation>
        <location evidence="1">Cell membrane</location>
        <topology evidence="1">Lipid-anchor</topology>
    </subcellularLocation>
</comment>
<dbReference type="InterPro" id="IPR050957">
    <property type="entry name" value="BMP_lipoprotein"/>
</dbReference>
<keyword evidence="3" id="KW-1003">Cell membrane</keyword>
<dbReference type="EMBL" id="SOAZ01000025">
    <property type="protein sequence ID" value="TDT50739.1"/>
    <property type="molecule type" value="Genomic_DNA"/>
</dbReference>
<keyword evidence="4 7" id="KW-0732">Signal</keyword>
<evidence type="ECO:0000256" key="3">
    <source>
        <dbReference type="ARBA" id="ARBA00022475"/>
    </source>
</evidence>
<dbReference type="InterPro" id="IPR003760">
    <property type="entry name" value="PnrA-like"/>
</dbReference>
<accession>A0A4R7K9J0</accession>
<dbReference type="OrthoDB" id="9769871at2"/>
<evidence type="ECO:0000256" key="7">
    <source>
        <dbReference type="SAM" id="SignalP"/>
    </source>
</evidence>
<dbReference type="PANTHER" id="PTHR34296">
    <property type="entry name" value="TRANSCRIPTIONAL ACTIVATOR PROTEIN MED"/>
    <property type="match status" value="1"/>
</dbReference>
<sequence length="361" mass="38376">MKKILALLVSVVLFAGLFAGCAKPNQPGGGATTDNRKQTDKKIGLATDEGGRGDKSFNDAAIAGLDKISKEYTVTPQILESKAADQYEPNLKALTQSNDLVFGVGFKMHDAMDAVAKANPNKKYAIIDSVVEQPNVMSINFKEEEGSFLMGVIAGKMTKTNKIGFIGGVDMELIQKFEAGFIAGVKAVNPAAAEDLINRKNVRYAGNFIDVNKGYELAKQLYNSGVDVIYHAAGGVGIGLFNAAKELKNGGKTVWAIGVDSDQALTVPDKADIILASMMKRVDVATYTASKDLIENNFQGGKVVVLGLKEDGVGISNTINPAVTKDVLDLADKYKKAIVDGTIKVPTKPGDVKAFQAPEIK</sequence>
<keyword evidence="10" id="KW-1185">Reference proteome</keyword>
<comment type="similarity">
    <text evidence="2">Belongs to the BMP lipoprotein family.</text>
</comment>
<feature type="chain" id="PRO_5038839283" evidence="7">
    <location>
        <begin position="23"/>
        <end position="361"/>
    </location>
</feature>
<evidence type="ECO:0000313" key="10">
    <source>
        <dbReference type="Proteomes" id="UP000295325"/>
    </source>
</evidence>
<dbReference type="InterPro" id="IPR028082">
    <property type="entry name" value="Peripla_BP_I"/>
</dbReference>
<keyword evidence="6" id="KW-0449">Lipoprotein</keyword>
<dbReference type="AlphaFoldDB" id="A0A4R7K9J0"/>
<dbReference type="CDD" id="cd06354">
    <property type="entry name" value="PBP1_PrnA-like"/>
    <property type="match status" value="1"/>
</dbReference>